<organism evidence="1 2">
    <name type="scientific">Catharanthus roseus</name>
    <name type="common">Madagascar periwinkle</name>
    <name type="synonym">Vinca rosea</name>
    <dbReference type="NCBI Taxonomy" id="4058"/>
    <lineage>
        <taxon>Eukaryota</taxon>
        <taxon>Viridiplantae</taxon>
        <taxon>Streptophyta</taxon>
        <taxon>Embryophyta</taxon>
        <taxon>Tracheophyta</taxon>
        <taxon>Spermatophyta</taxon>
        <taxon>Magnoliopsida</taxon>
        <taxon>eudicotyledons</taxon>
        <taxon>Gunneridae</taxon>
        <taxon>Pentapetalae</taxon>
        <taxon>asterids</taxon>
        <taxon>lamiids</taxon>
        <taxon>Gentianales</taxon>
        <taxon>Apocynaceae</taxon>
        <taxon>Rauvolfioideae</taxon>
        <taxon>Vinceae</taxon>
        <taxon>Catharanthinae</taxon>
        <taxon>Catharanthus</taxon>
    </lineage>
</organism>
<evidence type="ECO:0000313" key="2">
    <source>
        <dbReference type="Proteomes" id="UP001060085"/>
    </source>
</evidence>
<sequence length="247" mass="27151">MAGSVARQKTSSAENGHGGSGGGVRPYCRSKMPRLRWTNDLHLCFVHAVQRLGGENRATPKAVLQLMDVKGLTISHVKSHLQMYRSMRHEQVIREAETEAEAAGAATKNGGKMKGSVEQGNFLLQLQVQTHPSHQVLLHNYQQLPINPWNEVQVLGNQRKLVQPLFYPSIMTTTISNSSPYKDFFGSNAQRGKGKEVEAAAPSTCFIEKSSCTMSSLKEASESSESRSQSDGTTEWNDVSLDLTLGY</sequence>
<protein>
    <submittedName>
        <fullName evidence="1">Uncharacterized protein</fullName>
    </submittedName>
</protein>
<comment type="caution">
    <text evidence="1">The sequence shown here is derived from an EMBL/GenBank/DDBJ whole genome shotgun (WGS) entry which is preliminary data.</text>
</comment>
<proteinExistence type="predicted"/>
<dbReference type="Proteomes" id="UP001060085">
    <property type="component" value="Linkage Group LG06"/>
</dbReference>
<evidence type="ECO:0000313" key="1">
    <source>
        <dbReference type="EMBL" id="KAI5656762.1"/>
    </source>
</evidence>
<reference evidence="2" key="1">
    <citation type="journal article" date="2023" name="Nat. Plants">
        <title>Single-cell RNA sequencing provides a high-resolution roadmap for understanding the multicellular compartmentation of specialized metabolism.</title>
        <authorList>
            <person name="Sun S."/>
            <person name="Shen X."/>
            <person name="Li Y."/>
            <person name="Li Y."/>
            <person name="Wang S."/>
            <person name="Li R."/>
            <person name="Zhang H."/>
            <person name="Shen G."/>
            <person name="Guo B."/>
            <person name="Wei J."/>
            <person name="Xu J."/>
            <person name="St-Pierre B."/>
            <person name="Chen S."/>
            <person name="Sun C."/>
        </authorList>
    </citation>
    <scope>NUCLEOTIDE SEQUENCE [LARGE SCALE GENOMIC DNA]</scope>
</reference>
<accession>A0ACC0A9W7</accession>
<name>A0ACC0A9W7_CATRO</name>
<keyword evidence="2" id="KW-1185">Reference proteome</keyword>
<dbReference type="EMBL" id="CM044706">
    <property type="protein sequence ID" value="KAI5656762.1"/>
    <property type="molecule type" value="Genomic_DNA"/>
</dbReference>
<gene>
    <name evidence="1" type="ORF">M9H77_25555</name>
</gene>